<keyword evidence="3" id="KW-1185">Reference proteome</keyword>
<dbReference type="InterPro" id="IPR050026">
    <property type="entry name" value="PHA_gran_PhaM_N"/>
</dbReference>
<dbReference type="NCBIfam" id="NF043076">
    <property type="entry name" value="PHA_gran_PhaM"/>
    <property type="match status" value="1"/>
</dbReference>
<evidence type="ECO:0000313" key="2">
    <source>
        <dbReference type="EMBL" id="OWQ86345.1"/>
    </source>
</evidence>
<protein>
    <submittedName>
        <fullName evidence="2">Uncharacterized protein</fullName>
    </submittedName>
</protein>
<evidence type="ECO:0000256" key="1">
    <source>
        <dbReference type="SAM" id="MobiDB-lite"/>
    </source>
</evidence>
<comment type="caution">
    <text evidence="2">The sequence shown here is derived from an EMBL/GenBank/DDBJ whole genome shotgun (WGS) entry which is preliminary data.</text>
</comment>
<dbReference type="EMBL" id="NIOF01000011">
    <property type="protein sequence ID" value="OWQ86345.1"/>
    <property type="molecule type" value="Genomic_DNA"/>
</dbReference>
<dbReference type="Proteomes" id="UP000197468">
    <property type="component" value="Unassembled WGS sequence"/>
</dbReference>
<reference evidence="2 3" key="1">
    <citation type="journal article" date="2008" name="Int. J. Syst. Evol. Microbiol.">
        <title>Description of Roseateles aquatilis sp. nov. and Roseateles terrae sp. nov., in the class Betaproteobacteria, and emended description of the genus Roseateles.</title>
        <authorList>
            <person name="Gomila M."/>
            <person name="Bowien B."/>
            <person name="Falsen E."/>
            <person name="Moore E.R."/>
            <person name="Lalucat J."/>
        </authorList>
    </citation>
    <scope>NUCLEOTIDE SEQUENCE [LARGE SCALE GENOMIC DNA]</scope>
    <source>
        <strain evidence="2 3">CCUG 48205</strain>
    </source>
</reference>
<feature type="region of interest" description="Disordered" evidence="1">
    <location>
        <begin position="100"/>
        <end position="164"/>
    </location>
</feature>
<gene>
    <name evidence="2" type="ORF">CDN99_21180</name>
</gene>
<feature type="compositionally biased region" description="Basic and acidic residues" evidence="1">
    <location>
        <begin position="123"/>
        <end position="139"/>
    </location>
</feature>
<name>A0A246J1A7_9BURK</name>
<feature type="region of interest" description="Disordered" evidence="1">
    <location>
        <begin position="240"/>
        <end position="305"/>
    </location>
</feature>
<feature type="compositionally biased region" description="Low complexity" evidence="1">
    <location>
        <begin position="240"/>
        <end position="298"/>
    </location>
</feature>
<dbReference type="AlphaFoldDB" id="A0A246J1A7"/>
<organism evidence="2 3">
    <name type="scientific">Roseateles aquatilis</name>
    <dbReference type="NCBI Taxonomy" id="431061"/>
    <lineage>
        <taxon>Bacteria</taxon>
        <taxon>Pseudomonadati</taxon>
        <taxon>Pseudomonadota</taxon>
        <taxon>Betaproteobacteria</taxon>
        <taxon>Burkholderiales</taxon>
        <taxon>Sphaerotilaceae</taxon>
        <taxon>Roseateles</taxon>
    </lineage>
</organism>
<dbReference type="OrthoDB" id="8566581at2"/>
<dbReference type="RefSeq" id="WP_088386892.1">
    <property type="nucleotide sequence ID" value="NZ_NIOF01000011.1"/>
</dbReference>
<accession>A0A246J1A7</accession>
<proteinExistence type="predicted"/>
<evidence type="ECO:0000313" key="3">
    <source>
        <dbReference type="Proteomes" id="UP000197468"/>
    </source>
</evidence>
<sequence>MADTDFTKFVPGFDFLQGLVKNAGSAIPGFGQWVAPTLNPQELEKRIEELRTVQFWLEQNARMLAATIQALDVQRMTLSTLNAMNVPMADLKDVLKTPTGMPGFGFPGEPKAAKPAAQTGRPARPEAETKPRAEADTPSKPDTASATGPGAEAGADADKADAAAATGVDPMQWWGALTQQFTQLAANAMKDPSTGAARDLATSLVKQSIDAAGDAFRQSATMPGTVAANMAKATQAAQAAATAATAAASHPASAAAGKSAGPAAKPSAKAAPRPAAKKSSTAKAPATGKSAGKPAAKAPAKRRAS</sequence>